<organism evidence="1 2">
    <name type="scientific">Ceratopteris richardii</name>
    <name type="common">Triangle waterfern</name>
    <dbReference type="NCBI Taxonomy" id="49495"/>
    <lineage>
        <taxon>Eukaryota</taxon>
        <taxon>Viridiplantae</taxon>
        <taxon>Streptophyta</taxon>
        <taxon>Embryophyta</taxon>
        <taxon>Tracheophyta</taxon>
        <taxon>Polypodiopsida</taxon>
        <taxon>Polypodiidae</taxon>
        <taxon>Polypodiales</taxon>
        <taxon>Pteridineae</taxon>
        <taxon>Pteridaceae</taxon>
        <taxon>Parkerioideae</taxon>
        <taxon>Ceratopteris</taxon>
    </lineage>
</organism>
<comment type="caution">
    <text evidence="1">The sequence shown here is derived from an EMBL/GenBank/DDBJ whole genome shotgun (WGS) entry which is preliminary data.</text>
</comment>
<accession>A0A8T2R468</accession>
<dbReference type="EMBL" id="CM035435">
    <property type="protein sequence ID" value="KAH7290594.1"/>
    <property type="molecule type" value="Genomic_DNA"/>
</dbReference>
<sequence length="110" mass="12457">MLSPSSALAQPCTCWAFILAHLLYESPRVAEWLHLGCLWSPLAHLLPCQRASSKVPAPDPWQCFPYVFSKISWSTGCLQPHIIVSPSQKEIGLKNVTKERLETQHYLLEE</sequence>
<reference evidence="1" key="1">
    <citation type="submission" date="2021-08" db="EMBL/GenBank/DDBJ databases">
        <title>WGS assembly of Ceratopteris richardii.</title>
        <authorList>
            <person name="Marchant D.B."/>
            <person name="Chen G."/>
            <person name="Jenkins J."/>
            <person name="Shu S."/>
            <person name="Leebens-Mack J."/>
            <person name="Grimwood J."/>
            <person name="Schmutz J."/>
            <person name="Soltis P."/>
            <person name="Soltis D."/>
            <person name="Chen Z.-H."/>
        </authorList>
    </citation>
    <scope>NUCLEOTIDE SEQUENCE</scope>
    <source>
        <strain evidence="1">Whitten #5841</strain>
        <tissue evidence="1">Leaf</tissue>
    </source>
</reference>
<proteinExistence type="predicted"/>
<name>A0A8T2R468_CERRI</name>
<dbReference type="AlphaFoldDB" id="A0A8T2R468"/>
<keyword evidence="2" id="KW-1185">Reference proteome</keyword>
<protein>
    <submittedName>
        <fullName evidence="1">Uncharacterized protein</fullName>
    </submittedName>
</protein>
<gene>
    <name evidence="1" type="ORF">KP509_30G056500</name>
</gene>
<evidence type="ECO:0000313" key="2">
    <source>
        <dbReference type="Proteomes" id="UP000825935"/>
    </source>
</evidence>
<dbReference type="Proteomes" id="UP000825935">
    <property type="component" value="Chromosome 30"/>
</dbReference>
<evidence type="ECO:0000313" key="1">
    <source>
        <dbReference type="EMBL" id="KAH7290594.1"/>
    </source>
</evidence>